<evidence type="ECO:0000256" key="7">
    <source>
        <dbReference type="ARBA" id="ARBA00022759"/>
    </source>
</evidence>
<evidence type="ECO:0000256" key="2">
    <source>
        <dbReference type="ARBA" id="ARBA00022517"/>
    </source>
</evidence>
<dbReference type="GO" id="GO:0005737">
    <property type="term" value="C:cytoplasm"/>
    <property type="evidence" value="ECO:0007669"/>
    <property type="project" value="UniProtKB-SubCell"/>
</dbReference>
<comment type="similarity">
    <text evidence="11">Belongs to the ribonuclease M5 family.</text>
</comment>
<dbReference type="FunFam" id="3.40.1360.10:FF:000006">
    <property type="entry name" value="Ribonuclease M5"/>
    <property type="match status" value="1"/>
</dbReference>
<keyword evidence="6 11" id="KW-0699">rRNA-binding</keyword>
<dbReference type="GO" id="GO:0046872">
    <property type="term" value="F:metal ion binding"/>
    <property type="evidence" value="ECO:0007669"/>
    <property type="project" value="UniProtKB-KW"/>
</dbReference>
<keyword evidence="4 11" id="KW-0540">Nuclease</keyword>
<evidence type="ECO:0000256" key="8">
    <source>
        <dbReference type="ARBA" id="ARBA00022801"/>
    </source>
</evidence>
<dbReference type="PANTHER" id="PTHR39156">
    <property type="entry name" value="RIBONUCLEASE M5"/>
    <property type="match status" value="1"/>
</dbReference>
<dbReference type="Gene3D" id="3.40.1360.10">
    <property type="match status" value="1"/>
</dbReference>
<evidence type="ECO:0000256" key="5">
    <source>
        <dbReference type="ARBA" id="ARBA00022723"/>
    </source>
</evidence>
<reference evidence="14" key="1">
    <citation type="submission" date="2020-10" db="EMBL/GenBank/DDBJ databases">
        <authorList>
            <person name="Gilroy R."/>
        </authorList>
    </citation>
    <scope>NUCLEOTIDE SEQUENCE</scope>
    <source>
        <strain evidence="14">C6-149</strain>
    </source>
</reference>
<dbReference type="Pfam" id="PF01751">
    <property type="entry name" value="Toprim"/>
    <property type="match status" value="1"/>
</dbReference>
<evidence type="ECO:0000256" key="3">
    <source>
        <dbReference type="ARBA" id="ARBA00022552"/>
    </source>
</evidence>
<dbReference type="Pfam" id="PF13331">
    <property type="entry name" value="DUF4093"/>
    <property type="match status" value="1"/>
</dbReference>
<dbReference type="GO" id="GO:0043822">
    <property type="term" value="F:ribonuclease M5 activity"/>
    <property type="evidence" value="ECO:0007669"/>
    <property type="project" value="UniProtKB-UniRule"/>
</dbReference>
<dbReference type="SUPFAM" id="SSF110455">
    <property type="entry name" value="Toprim domain"/>
    <property type="match status" value="1"/>
</dbReference>
<reference evidence="14" key="2">
    <citation type="journal article" date="2021" name="PeerJ">
        <title>Extensive microbial diversity within the chicken gut microbiome revealed by metagenomics and culture.</title>
        <authorList>
            <person name="Gilroy R."/>
            <person name="Ravi A."/>
            <person name="Getino M."/>
            <person name="Pursley I."/>
            <person name="Horton D.L."/>
            <person name="Alikhan N.F."/>
            <person name="Baker D."/>
            <person name="Gharbi K."/>
            <person name="Hall N."/>
            <person name="Watson M."/>
            <person name="Adriaenssens E.M."/>
            <person name="Foster-Nyarko E."/>
            <person name="Jarju S."/>
            <person name="Secka A."/>
            <person name="Antonio M."/>
            <person name="Oren A."/>
            <person name="Chaudhuri R.R."/>
            <person name="La Ragione R."/>
            <person name="Hildebrand F."/>
            <person name="Pallen M.J."/>
        </authorList>
    </citation>
    <scope>NUCLEOTIDE SEQUENCE</scope>
    <source>
        <strain evidence="14">C6-149</strain>
    </source>
</reference>
<keyword evidence="7 11" id="KW-0255">Endonuclease</keyword>
<dbReference type="InterPro" id="IPR004466">
    <property type="entry name" value="RNase_M5"/>
</dbReference>
<proteinExistence type="inferred from homology"/>
<evidence type="ECO:0000256" key="12">
    <source>
        <dbReference type="NCBIfam" id="TIGR00334"/>
    </source>
</evidence>
<dbReference type="HAMAP" id="MF_01469">
    <property type="entry name" value="RNase_M5"/>
    <property type="match status" value="1"/>
</dbReference>
<keyword evidence="8 11" id="KW-0378">Hydrolase</keyword>
<dbReference type="InterPro" id="IPR034141">
    <property type="entry name" value="TOPRIM_RNase_M5-like"/>
</dbReference>
<dbReference type="PROSITE" id="PS50880">
    <property type="entry name" value="TOPRIM"/>
    <property type="match status" value="1"/>
</dbReference>
<evidence type="ECO:0000256" key="1">
    <source>
        <dbReference type="ARBA" id="ARBA00022490"/>
    </source>
</evidence>
<evidence type="ECO:0000313" key="14">
    <source>
        <dbReference type="EMBL" id="MBO8441134.1"/>
    </source>
</evidence>
<dbReference type="PANTHER" id="PTHR39156:SF1">
    <property type="entry name" value="RIBONUCLEASE M5"/>
    <property type="match status" value="1"/>
</dbReference>
<dbReference type="EC" id="3.1.26.8" evidence="11 12"/>
<keyword evidence="5" id="KW-0479">Metal-binding</keyword>
<dbReference type="InterPro" id="IPR025156">
    <property type="entry name" value="RNase_M5_C"/>
</dbReference>
<dbReference type="SMART" id="SM00493">
    <property type="entry name" value="TOPRIM"/>
    <property type="match status" value="1"/>
</dbReference>
<gene>
    <name evidence="11 14" type="primary">rnmV</name>
    <name evidence="14" type="ORF">IAA89_01595</name>
</gene>
<keyword evidence="1 11" id="KW-0963">Cytoplasm</keyword>
<dbReference type="Proteomes" id="UP000823614">
    <property type="component" value="Unassembled WGS sequence"/>
</dbReference>
<dbReference type="EMBL" id="JADIMP010000028">
    <property type="protein sequence ID" value="MBO8441134.1"/>
    <property type="molecule type" value="Genomic_DNA"/>
</dbReference>
<evidence type="ECO:0000313" key="15">
    <source>
        <dbReference type="Proteomes" id="UP000823614"/>
    </source>
</evidence>
<keyword evidence="2 11" id="KW-0690">Ribosome biogenesis</keyword>
<evidence type="ECO:0000256" key="6">
    <source>
        <dbReference type="ARBA" id="ARBA00022730"/>
    </source>
</evidence>
<protein>
    <recommendedName>
        <fullName evidence="11 12">Ribonuclease M5</fullName>
        <ecNumber evidence="11 12">3.1.26.8</ecNumber>
    </recommendedName>
    <alternativeName>
        <fullName evidence="11">RNase M5</fullName>
    </alternativeName>
    <alternativeName>
        <fullName evidence="11">Ribosomal RNA terminal maturase M5</fullName>
    </alternativeName>
</protein>
<comment type="caution">
    <text evidence="14">The sequence shown here is derived from an EMBL/GenBank/DDBJ whole genome shotgun (WGS) entry which is preliminary data.</text>
</comment>
<dbReference type="GO" id="GO:0006364">
    <property type="term" value="P:rRNA processing"/>
    <property type="evidence" value="ECO:0007669"/>
    <property type="project" value="UniProtKB-UniRule"/>
</dbReference>
<organism evidence="14 15">
    <name type="scientific">Candidatus Gallilactobacillus intestinavium</name>
    <dbReference type="NCBI Taxonomy" id="2840838"/>
    <lineage>
        <taxon>Bacteria</taxon>
        <taxon>Bacillati</taxon>
        <taxon>Bacillota</taxon>
        <taxon>Bacilli</taxon>
        <taxon>Lactobacillales</taxon>
        <taxon>Lactobacillaceae</taxon>
        <taxon>Lactobacillaceae incertae sedis</taxon>
        <taxon>Candidatus Gallilactobacillus</taxon>
    </lineage>
</organism>
<keyword evidence="10 11" id="KW-0694">RNA-binding</keyword>
<name>A0A9D9H836_9LACO</name>
<dbReference type="AlphaFoldDB" id="A0A9D9H836"/>
<dbReference type="NCBIfam" id="TIGR00334">
    <property type="entry name" value="5S_RNA_mat_M5"/>
    <property type="match status" value="1"/>
</dbReference>
<sequence>MKRIQEVIVVEGKNDTKKVKQAVIADTYETNGSHVTSQTISDLQKLQKERGLIILTDPDFNGERIRKIILKNVPDVKQAFINRKNTLPHGKNKHSVGIEHASITNIQQALENVITVNNKDNHDQIKIDDLINNNLINCPLSKKRRLALCEELNIGYVNGKQLLKRLNLFQITKKQFDRALDKINGKEDERNN</sequence>
<evidence type="ECO:0000259" key="13">
    <source>
        <dbReference type="PROSITE" id="PS50880"/>
    </source>
</evidence>
<keyword evidence="9" id="KW-0460">Magnesium</keyword>
<accession>A0A9D9H836</accession>
<feature type="domain" description="Toprim" evidence="13">
    <location>
        <begin position="5"/>
        <end position="88"/>
    </location>
</feature>
<evidence type="ECO:0000256" key="10">
    <source>
        <dbReference type="ARBA" id="ARBA00022884"/>
    </source>
</evidence>
<evidence type="ECO:0000256" key="9">
    <source>
        <dbReference type="ARBA" id="ARBA00022842"/>
    </source>
</evidence>
<comment type="function">
    <text evidence="11">Required for correct processing of both the 5' and 3' ends of 5S rRNA precursor. Cleaves both sides of a double-stranded region yielding mature 5S rRNA in one step.</text>
</comment>
<dbReference type="InterPro" id="IPR006171">
    <property type="entry name" value="TOPRIM_dom"/>
</dbReference>
<comment type="catalytic activity">
    <reaction evidence="11">
        <text>Endonucleolytic cleavage of RNA, removing 21 and 42 nucleotides, respectively, from the 5'- and 3'-termini of a 5S-rRNA precursor.</text>
        <dbReference type="EC" id="3.1.26.8"/>
    </reaction>
</comment>
<evidence type="ECO:0000256" key="11">
    <source>
        <dbReference type="HAMAP-Rule" id="MF_01469"/>
    </source>
</evidence>
<comment type="subcellular location">
    <subcellularLocation>
        <location evidence="11">Cytoplasm</location>
    </subcellularLocation>
</comment>
<keyword evidence="3 11" id="KW-0698">rRNA processing</keyword>
<evidence type="ECO:0000256" key="4">
    <source>
        <dbReference type="ARBA" id="ARBA00022722"/>
    </source>
</evidence>
<dbReference type="GO" id="GO:0019843">
    <property type="term" value="F:rRNA binding"/>
    <property type="evidence" value="ECO:0007669"/>
    <property type="project" value="UniProtKB-KW"/>
</dbReference>
<dbReference type="CDD" id="cd01027">
    <property type="entry name" value="TOPRIM_RNase_M5_like"/>
    <property type="match status" value="1"/>
</dbReference>